<comment type="caution">
    <text evidence="7">The sequence shown here is derived from an EMBL/GenBank/DDBJ whole genome shotgun (WGS) entry which is preliminary data.</text>
</comment>
<dbReference type="Gene3D" id="3.40.50.720">
    <property type="entry name" value="NAD(P)-binding Rossmann-like Domain"/>
    <property type="match status" value="1"/>
</dbReference>
<organism evidence="7 8">
    <name type="scientific">Symbiodinium microadriaticum</name>
    <name type="common">Dinoflagellate</name>
    <name type="synonym">Zooxanthella microadriatica</name>
    <dbReference type="NCBI Taxonomy" id="2951"/>
    <lineage>
        <taxon>Eukaryota</taxon>
        <taxon>Sar</taxon>
        <taxon>Alveolata</taxon>
        <taxon>Dinophyceae</taxon>
        <taxon>Suessiales</taxon>
        <taxon>Symbiodiniaceae</taxon>
        <taxon>Symbiodinium</taxon>
    </lineage>
</organism>
<sequence>MFLLTGRKVSCVSVHLEADSDDDNGDDNDADNHDASDDDNDGDSDDASNDDNDGDSDDANNDDSDGDIDDAGSDDNDDANEEPCTLQWSPKLQLLLSCYGSPLQRFMQLRQNNSEVICSQILWLKRSFVLRACSHGAGIVAPLTIGFLGGGQMCEALLGGLLAQGTAEASKALVSEPVEARRAYLESKFGVRTTASNAEVVSSMGAGGVVVLAVKPQVASAALSGLNLGSDSPLFVSIMAGVTLQKLADMGLRRVARTMPNTPALVGLGASAYVLGPGALPTDGAIVEKVMSAVGVCEKLGDEKLLDAVTGLSGSGPAYVYMMIEAMADGGVRNGLTRDVALKLAAQTVMGAAKMTIAGDKHPAQLRNAVESPGGTTIAGTTTLEATGFRNAVISAVTAAKERATELGKI</sequence>
<dbReference type="AlphaFoldDB" id="A0A1Q9EBT2"/>
<name>A0A1Q9EBT2_SYMMI</name>
<dbReference type="FunFam" id="1.10.3730.10:FF:000001">
    <property type="entry name" value="Pyrroline-5-carboxylate reductase"/>
    <property type="match status" value="1"/>
</dbReference>
<feature type="domain" description="Pyrroline-5-carboxylate reductase dimerisation" evidence="6">
    <location>
        <begin position="303"/>
        <end position="407"/>
    </location>
</feature>
<dbReference type="OMA" id="MMLNTPV"/>
<evidence type="ECO:0000256" key="4">
    <source>
        <dbReference type="SAM" id="MobiDB-lite"/>
    </source>
</evidence>
<evidence type="ECO:0000256" key="3">
    <source>
        <dbReference type="ARBA" id="ARBA00023002"/>
    </source>
</evidence>
<accession>A0A1Q9EBT2</accession>
<evidence type="ECO:0000256" key="1">
    <source>
        <dbReference type="ARBA" id="ARBA00005525"/>
    </source>
</evidence>
<evidence type="ECO:0000259" key="5">
    <source>
        <dbReference type="Pfam" id="PF03807"/>
    </source>
</evidence>
<dbReference type="GO" id="GO:0004735">
    <property type="term" value="F:pyrroline-5-carboxylate reductase activity"/>
    <property type="evidence" value="ECO:0007669"/>
    <property type="project" value="InterPro"/>
</dbReference>
<reference evidence="7 8" key="1">
    <citation type="submission" date="2016-02" db="EMBL/GenBank/DDBJ databases">
        <title>Genome analysis of coral dinoflagellate symbionts highlights evolutionary adaptations to a symbiotic lifestyle.</title>
        <authorList>
            <person name="Aranda M."/>
            <person name="Li Y."/>
            <person name="Liew Y.J."/>
            <person name="Baumgarten S."/>
            <person name="Simakov O."/>
            <person name="Wilson M."/>
            <person name="Piel J."/>
            <person name="Ashoor H."/>
            <person name="Bougouffa S."/>
            <person name="Bajic V.B."/>
            <person name="Ryu T."/>
            <person name="Ravasi T."/>
            <person name="Bayer T."/>
            <person name="Micklem G."/>
            <person name="Kim H."/>
            <person name="Bhak J."/>
            <person name="Lajeunesse T.C."/>
            <person name="Voolstra C.R."/>
        </authorList>
    </citation>
    <scope>NUCLEOTIDE SEQUENCE [LARGE SCALE GENOMIC DNA]</scope>
    <source>
        <strain evidence="7 8">CCMP2467</strain>
    </source>
</reference>
<dbReference type="GO" id="GO:0055129">
    <property type="term" value="P:L-proline biosynthetic process"/>
    <property type="evidence" value="ECO:0007669"/>
    <property type="project" value="TreeGrafter"/>
</dbReference>
<feature type="compositionally biased region" description="Acidic residues" evidence="4">
    <location>
        <begin position="36"/>
        <end position="81"/>
    </location>
</feature>
<comment type="similarity">
    <text evidence="1">Belongs to the pyrroline-5-carboxylate reductase family.</text>
</comment>
<dbReference type="OrthoDB" id="10263291at2759"/>
<proteinExistence type="inferred from homology"/>
<dbReference type="Pfam" id="PF03807">
    <property type="entry name" value="F420_oxidored"/>
    <property type="match status" value="1"/>
</dbReference>
<dbReference type="InterPro" id="IPR036291">
    <property type="entry name" value="NAD(P)-bd_dom_sf"/>
</dbReference>
<dbReference type="Gene3D" id="1.10.3730.10">
    <property type="entry name" value="ProC C-terminal domain-like"/>
    <property type="match status" value="1"/>
</dbReference>
<feature type="domain" description="Pyrroline-5-carboxylate reductase catalytic N-terminal" evidence="5">
    <location>
        <begin position="144"/>
        <end position="241"/>
    </location>
</feature>
<dbReference type="PANTHER" id="PTHR11645:SF0">
    <property type="entry name" value="PYRROLINE-5-CARBOXYLATE REDUCTASE 3"/>
    <property type="match status" value="1"/>
</dbReference>
<evidence type="ECO:0000259" key="6">
    <source>
        <dbReference type="Pfam" id="PF14748"/>
    </source>
</evidence>
<feature type="region of interest" description="Disordered" evidence="4">
    <location>
        <begin position="17"/>
        <end position="84"/>
    </location>
</feature>
<keyword evidence="2" id="KW-0521">NADP</keyword>
<dbReference type="HAMAP" id="MF_01925">
    <property type="entry name" value="P5C_reductase"/>
    <property type="match status" value="1"/>
</dbReference>
<keyword evidence="3" id="KW-0560">Oxidoreductase</keyword>
<evidence type="ECO:0000256" key="2">
    <source>
        <dbReference type="ARBA" id="ARBA00022857"/>
    </source>
</evidence>
<evidence type="ECO:0000313" key="7">
    <source>
        <dbReference type="EMBL" id="OLQ04863.1"/>
    </source>
</evidence>
<dbReference type="Proteomes" id="UP000186817">
    <property type="component" value="Unassembled WGS sequence"/>
</dbReference>
<dbReference type="EMBL" id="LSRX01000199">
    <property type="protein sequence ID" value="OLQ04863.1"/>
    <property type="molecule type" value="Genomic_DNA"/>
</dbReference>
<feature type="compositionally biased region" description="Acidic residues" evidence="4">
    <location>
        <begin position="19"/>
        <end position="29"/>
    </location>
</feature>
<keyword evidence="8" id="KW-1185">Reference proteome</keyword>
<dbReference type="InterPro" id="IPR028939">
    <property type="entry name" value="P5C_Rdtase_cat_N"/>
</dbReference>
<protein>
    <submittedName>
        <fullName evidence="7">Pyrroline-5-carboxylate reductase</fullName>
    </submittedName>
</protein>
<evidence type="ECO:0000313" key="8">
    <source>
        <dbReference type="Proteomes" id="UP000186817"/>
    </source>
</evidence>
<dbReference type="SUPFAM" id="SSF51735">
    <property type="entry name" value="NAD(P)-binding Rossmann-fold domains"/>
    <property type="match status" value="1"/>
</dbReference>
<dbReference type="NCBIfam" id="TIGR00112">
    <property type="entry name" value="proC"/>
    <property type="match status" value="1"/>
</dbReference>
<dbReference type="InterPro" id="IPR008927">
    <property type="entry name" value="6-PGluconate_DH-like_C_sf"/>
</dbReference>
<dbReference type="Pfam" id="PF14748">
    <property type="entry name" value="P5CR_dimer"/>
    <property type="match status" value="1"/>
</dbReference>
<dbReference type="PANTHER" id="PTHR11645">
    <property type="entry name" value="PYRROLINE-5-CARBOXYLATE REDUCTASE"/>
    <property type="match status" value="1"/>
</dbReference>
<dbReference type="InterPro" id="IPR000304">
    <property type="entry name" value="Pyrroline-COOH_reductase"/>
</dbReference>
<gene>
    <name evidence="7" type="primary">proC</name>
    <name evidence="7" type="ORF">AK812_SmicGene11983</name>
</gene>
<dbReference type="InterPro" id="IPR029036">
    <property type="entry name" value="P5CR_dimer"/>
</dbReference>
<dbReference type="SUPFAM" id="SSF48179">
    <property type="entry name" value="6-phosphogluconate dehydrogenase C-terminal domain-like"/>
    <property type="match status" value="1"/>
</dbReference>